<dbReference type="Gene3D" id="3.40.50.1220">
    <property type="entry name" value="TPP-binding domain"/>
    <property type="match status" value="1"/>
</dbReference>
<dbReference type="Pfam" id="PF02775">
    <property type="entry name" value="TPP_enzyme_C"/>
    <property type="match status" value="1"/>
</dbReference>
<dbReference type="PIRSF" id="PIRSF004983">
    <property type="entry name" value="MenD"/>
    <property type="match status" value="1"/>
</dbReference>
<dbReference type="CDD" id="cd07037">
    <property type="entry name" value="TPP_PYR_MenD"/>
    <property type="match status" value="1"/>
</dbReference>
<dbReference type="HAMAP" id="MF_01659">
    <property type="entry name" value="MenD"/>
    <property type="match status" value="1"/>
</dbReference>
<comment type="subunit">
    <text evidence="7">Homodimer.</text>
</comment>
<dbReference type="Pfam" id="PF02776">
    <property type="entry name" value="TPP_enzyme_N"/>
    <property type="match status" value="1"/>
</dbReference>
<evidence type="ECO:0000313" key="12">
    <source>
        <dbReference type="Proteomes" id="UP001549167"/>
    </source>
</evidence>
<evidence type="ECO:0000256" key="4">
    <source>
        <dbReference type="ARBA" id="ARBA00022842"/>
    </source>
</evidence>
<keyword evidence="5 7" id="KW-0786">Thiamine pyrophosphate</keyword>
<comment type="catalytic activity">
    <reaction evidence="7">
        <text>isochorismate + 2-oxoglutarate + H(+) = 5-enolpyruvoyl-6-hydroxy-2-succinyl-cyclohex-3-ene-1-carboxylate + CO2</text>
        <dbReference type="Rhea" id="RHEA:25593"/>
        <dbReference type="ChEBI" id="CHEBI:15378"/>
        <dbReference type="ChEBI" id="CHEBI:16526"/>
        <dbReference type="ChEBI" id="CHEBI:16810"/>
        <dbReference type="ChEBI" id="CHEBI:29780"/>
        <dbReference type="ChEBI" id="CHEBI:58818"/>
        <dbReference type="EC" id="2.2.1.9"/>
    </reaction>
</comment>
<keyword evidence="4 7" id="KW-0460">Magnesium</keyword>
<dbReference type="Proteomes" id="UP001549167">
    <property type="component" value="Unassembled WGS sequence"/>
</dbReference>
<evidence type="ECO:0000256" key="1">
    <source>
        <dbReference type="ARBA" id="ARBA00022428"/>
    </source>
</evidence>
<dbReference type="SUPFAM" id="SSF52467">
    <property type="entry name" value="DHS-like NAD/FAD-binding domain"/>
    <property type="match status" value="1"/>
</dbReference>
<evidence type="ECO:0000259" key="10">
    <source>
        <dbReference type="Pfam" id="PF16582"/>
    </source>
</evidence>
<organism evidence="11 12">
    <name type="scientific">Alkalibacillus flavidus</name>
    <dbReference type="NCBI Taxonomy" id="546021"/>
    <lineage>
        <taxon>Bacteria</taxon>
        <taxon>Bacillati</taxon>
        <taxon>Bacillota</taxon>
        <taxon>Bacilli</taxon>
        <taxon>Bacillales</taxon>
        <taxon>Bacillaceae</taxon>
        <taxon>Alkalibacillus</taxon>
    </lineage>
</organism>
<dbReference type="InterPro" id="IPR029035">
    <property type="entry name" value="DHS-like_NAD/FAD-binding_dom"/>
</dbReference>
<comment type="cofactor">
    <cofactor evidence="7">
        <name>Mg(2+)</name>
        <dbReference type="ChEBI" id="CHEBI:18420"/>
    </cofactor>
    <cofactor evidence="7">
        <name>Mn(2+)</name>
        <dbReference type="ChEBI" id="CHEBI:29035"/>
    </cofactor>
</comment>
<comment type="cofactor">
    <cofactor evidence="7">
        <name>thiamine diphosphate</name>
        <dbReference type="ChEBI" id="CHEBI:58937"/>
    </cofactor>
    <text evidence="7">Binds 1 thiamine pyrophosphate per subunit.</text>
</comment>
<keyword evidence="6 7" id="KW-0464">Manganese</keyword>
<dbReference type="PANTHER" id="PTHR42916">
    <property type="entry name" value="2-SUCCINYL-5-ENOLPYRUVYL-6-HYDROXY-3-CYCLOHEXENE-1-CARBOXYLATE SYNTHASE"/>
    <property type="match status" value="1"/>
</dbReference>
<keyword evidence="12" id="KW-1185">Reference proteome</keyword>
<evidence type="ECO:0000259" key="9">
    <source>
        <dbReference type="Pfam" id="PF02776"/>
    </source>
</evidence>
<evidence type="ECO:0000256" key="6">
    <source>
        <dbReference type="ARBA" id="ARBA00023211"/>
    </source>
</evidence>
<evidence type="ECO:0000256" key="3">
    <source>
        <dbReference type="ARBA" id="ARBA00022723"/>
    </source>
</evidence>
<comment type="pathway">
    <text evidence="7">Quinol/quinone metabolism; 1,4-dihydroxy-2-naphthoate biosynthesis; 1,4-dihydroxy-2-naphthoate from chorismate: step 2/7.</text>
</comment>
<feature type="domain" description="Menaquinone biosynthesis protein MenD middle" evidence="10">
    <location>
        <begin position="188"/>
        <end position="400"/>
    </location>
</feature>
<dbReference type="Gene3D" id="3.40.50.970">
    <property type="match status" value="2"/>
</dbReference>
<evidence type="ECO:0000256" key="5">
    <source>
        <dbReference type="ARBA" id="ARBA00023052"/>
    </source>
</evidence>
<proteinExistence type="inferred from homology"/>
<name>A0ABV2KYI4_9BACI</name>
<gene>
    <name evidence="7" type="primary">menD</name>
    <name evidence="11" type="ORF">ABID56_001729</name>
</gene>
<evidence type="ECO:0000259" key="8">
    <source>
        <dbReference type="Pfam" id="PF02775"/>
    </source>
</evidence>
<dbReference type="InterPro" id="IPR011766">
    <property type="entry name" value="TPP_enzyme_TPP-bd"/>
</dbReference>
<comment type="pathway">
    <text evidence="7">Quinol/quinone metabolism; menaquinone biosynthesis.</text>
</comment>
<dbReference type="InterPro" id="IPR029061">
    <property type="entry name" value="THDP-binding"/>
</dbReference>
<dbReference type="NCBIfam" id="TIGR00173">
    <property type="entry name" value="menD"/>
    <property type="match status" value="1"/>
</dbReference>
<keyword evidence="2 7" id="KW-0808">Transferase</keyword>
<dbReference type="SUPFAM" id="SSF52518">
    <property type="entry name" value="Thiamin diphosphate-binding fold (THDP-binding)"/>
    <property type="match status" value="2"/>
</dbReference>
<dbReference type="Pfam" id="PF16582">
    <property type="entry name" value="TPP_enzyme_M_2"/>
    <property type="match status" value="1"/>
</dbReference>
<dbReference type="EMBL" id="JBEPMX010000008">
    <property type="protein sequence ID" value="MET3683620.1"/>
    <property type="molecule type" value="Genomic_DNA"/>
</dbReference>
<comment type="function">
    <text evidence="7">Catalyzes the thiamine diphosphate-dependent decarboxylation of 2-oxoglutarate and the subsequent addition of the resulting succinic semialdehyde-thiamine pyrophosphate anion to isochorismate to yield 2-succinyl-5-enolpyruvyl-6-hydroxy-3-cyclohexene-1-carboxylate (SEPHCHC).</text>
</comment>
<evidence type="ECO:0000256" key="2">
    <source>
        <dbReference type="ARBA" id="ARBA00022679"/>
    </source>
</evidence>
<keyword evidence="3 7" id="KW-0479">Metal-binding</keyword>
<accession>A0ABV2KYI4</accession>
<dbReference type="RefSeq" id="WP_354220187.1">
    <property type="nucleotide sequence ID" value="NZ_JBEPMX010000008.1"/>
</dbReference>
<dbReference type="InterPro" id="IPR012001">
    <property type="entry name" value="Thiamin_PyroP_enz_TPP-bd_dom"/>
</dbReference>
<feature type="domain" description="Thiamine pyrophosphate enzyme TPP-binding" evidence="8">
    <location>
        <begin position="434"/>
        <end position="537"/>
    </location>
</feature>
<dbReference type="EC" id="2.2.1.9" evidence="7"/>
<dbReference type="GO" id="GO:0070204">
    <property type="term" value="F:2-succinyl-5-enolpyruvyl-6-hydroxy-3-cyclohexene-1-carboxylic-acid synthase activity"/>
    <property type="evidence" value="ECO:0007669"/>
    <property type="project" value="UniProtKB-EC"/>
</dbReference>
<reference evidence="11 12" key="1">
    <citation type="submission" date="2024-06" db="EMBL/GenBank/DDBJ databases">
        <title>Genomic Encyclopedia of Type Strains, Phase IV (KMG-IV): sequencing the most valuable type-strain genomes for metagenomic binning, comparative biology and taxonomic classification.</title>
        <authorList>
            <person name="Goeker M."/>
        </authorList>
    </citation>
    <scope>NUCLEOTIDE SEQUENCE [LARGE SCALE GENOMIC DNA]</scope>
    <source>
        <strain evidence="11 12">DSM 23520</strain>
    </source>
</reference>
<dbReference type="InterPro" id="IPR032264">
    <property type="entry name" value="MenD_middle"/>
</dbReference>
<comment type="similarity">
    <text evidence="7">Belongs to the TPP enzyme family. MenD subfamily.</text>
</comment>
<feature type="domain" description="Thiamine pyrophosphate enzyme N-terminal TPP-binding" evidence="9">
    <location>
        <begin position="12"/>
        <end position="125"/>
    </location>
</feature>
<evidence type="ECO:0000256" key="7">
    <source>
        <dbReference type="HAMAP-Rule" id="MF_01659"/>
    </source>
</evidence>
<protein>
    <recommendedName>
        <fullName evidence="7">2-succinyl-5-enolpyruvyl-6-hydroxy-3-cyclohexene-1-carboxylate synthase</fullName>
        <shortName evidence="7">SEPHCHC synthase</shortName>
        <ecNumber evidence="7">2.2.1.9</ecNumber>
    </recommendedName>
    <alternativeName>
        <fullName evidence="7">Menaquinone biosynthesis protein MenD</fullName>
    </alternativeName>
</protein>
<sequence>MDTMANETYYVSYFIDELYQNGLTDVVITPGSRSTPLSMLFTDHPSIEEWIHFDERSAAFFALGIAKTTQRPVALVCTSGTAAANYYPAIVEAYYSRVPLLVLTADRPNELRDNGAPQAIDQIKMYGDYVKHYHDMALPSADEQLLQYSRRQASRAYTIANAARKGPVHYNFPFRDPLTPDLERPNLWGESESPYIASIGGYEGITQEDVRQVVGQVQELSRGLIVCGELTSDDEARAVLSLARQWQIPVLADVLSRLRQIGDEDPLVITTYDALLKHESFQHKMAPDFVIRFGSMPVSKPYFQWMAKVQPSVHFVVDEQAGYRDHSNVPSTMIYSCIELLIESLTAYSIDQDQAWVELWQSIDQQAKHQLKELASDSLTEGSVAHVLSQSVNDQQVIFVGSSMPIRDMDTFFLPEAKQVTVLANRGANGIDGVVSSALGAAAAGEDVTLLIGDLSFLHDYTTLLMAKKHNLRLRIVVINNNGGGIFNFLPQYQYDRHFEAVFGTPFDAPIGDMVKTLGMTYHFVESNEALGTILQQPISDLEVAEVQTERETNYAWHQQLKSMIASILKGDSHVRDSRK</sequence>
<dbReference type="CDD" id="cd02009">
    <property type="entry name" value="TPP_SHCHC_synthase"/>
    <property type="match status" value="1"/>
</dbReference>
<comment type="caution">
    <text evidence="11">The sequence shown here is derived from an EMBL/GenBank/DDBJ whole genome shotgun (WGS) entry which is preliminary data.</text>
</comment>
<dbReference type="InterPro" id="IPR004433">
    <property type="entry name" value="MenaQ_synth_MenD"/>
</dbReference>
<dbReference type="PANTHER" id="PTHR42916:SF1">
    <property type="entry name" value="PROTEIN PHYLLO, CHLOROPLASTIC"/>
    <property type="match status" value="1"/>
</dbReference>
<keyword evidence="1 7" id="KW-0474">Menaquinone biosynthesis</keyword>
<evidence type="ECO:0000313" key="11">
    <source>
        <dbReference type="EMBL" id="MET3683620.1"/>
    </source>
</evidence>